<dbReference type="SMART" id="SM00644">
    <property type="entry name" value="Ami_2"/>
    <property type="match status" value="1"/>
</dbReference>
<keyword evidence="3 6" id="KW-0378">Hydrolase</keyword>
<proteinExistence type="predicted"/>
<comment type="caution">
    <text evidence="6">The sequence shown here is derived from an EMBL/GenBank/DDBJ whole genome shotgun (WGS) entry which is preliminary data.</text>
</comment>
<evidence type="ECO:0000256" key="2">
    <source>
        <dbReference type="ARBA" id="ARBA00011901"/>
    </source>
</evidence>
<keyword evidence="7" id="KW-1185">Reference proteome</keyword>
<dbReference type="GO" id="GO:0009253">
    <property type="term" value="P:peptidoglycan catabolic process"/>
    <property type="evidence" value="ECO:0007669"/>
    <property type="project" value="InterPro"/>
</dbReference>
<dbReference type="EC" id="3.5.1.28" evidence="2"/>
<dbReference type="Pfam" id="PF01510">
    <property type="entry name" value="Amidase_2"/>
    <property type="match status" value="1"/>
</dbReference>
<evidence type="ECO:0000256" key="4">
    <source>
        <dbReference type="ARBA" id="ARBA00023316"/>
    </source>
</evidence>
<evidence type="ECO:0000256" key="1">
    <source>
        <dbReference type="ARBA" id="ARBA00001561"/>
    </source>
</evidence>
<evidence type="ECO:0000259" key="5">
    <source>
        <dbReference type="SMART" id="SM00644"/>
    </source>
</evidence>
<dbReference type="InterPro" id="IPR051206">
    <property type="entry name" value="NAMLAA_amidase_2"/>
</dbReference>
<dbReference type="GO" id="GO:0008745">
    <property type="term" value="F:N-acetylmuramoyl-L-alanine amidase activity"/>
    <property type="evidence" value="ECO:0007669"/>
    <property type="project" value="UniProtKB-EC"/>
</dbReference>
<dbReference type="AlphaFoldDB" id="A0A8H2MGF9"/>
<dbReference type="Pfam" id="PF09992">
    <property type="entry name" value="NAGPA"/>
    <property type="match status" value="1"/>
</dbReference>
<organism evidence="6 7">
    <name type="scientific">Urinicoccus massiliensis</name>
    <dbReference type="NCBI Taxonomy" id="1723382"/>
    <lineage>
        <taxon>Bacteria</taxon>
        <taxon>Bacillati</taxon>
        <taxon>Bacillota</taxon>
        <taxon>Tissierellia</taxon>
        <taxon>Tissierellales</taxon>
        <taxon>Peptoniphilaceae</taxon>
        <taxon>Urinicoccus</taxon>
    </lineage>
</organism>
<dbReference type="SUPFAM" id="SSF55846">
    <property type="entry name" value="N-acetylmuramoyl-L-alanine amidase-like"/>
    <property type="match status" value="1"/>
</dbReference>
<dbReference type="PANTHER" id="PTHR30417:SF1">
    <property type="entry name" value="N-ACETYLMURAMOYL-L-ALANINE AMIDASE AMID"/>
    <property type="match status" value="1"/>
</dbReference>
<dbReference type="InterPro" id="IPR002502">
    <property type="entry name" value="Amidase_domain"/>
</dbReference>
<dbReference type="PANTHER" id="PTHR30417">
    <property type="entry name" value="N-ACETYLMURAMOYL-L-ALANINE AMIDASE AMID"/>
    <property type="match status" value="1"/>
</dbReference>
<accession>A0A8H2MGF9</accession>
<keyword evidence="4" id="KW-0961">Cell wall biogenesis/degradation</keyword>
<dbReference type="GO" id="GO:0009254">
    <property type="term" value="P:peptidoglycan turnover"/>
    <property type="evidence" value="ECO:0007669"/>
    <property type="project" value="TreeGrafter"/>
</dbReference>
<evidence type="ECO:0000313" key="6">
    <source>
        <dbReference type="EMBL" id="VFB17180.1"/>
    </source>
</evidence>
<sequence length="463" mass="51125">MEFKFLPITNPKQLGPKRALSSIRYIVIHDTGNPGVGAGAMAHYKYLQGATRPGSAQYYIDDKMIVQTIGDSRTAWAVGDKWGYKNNPNRIKDAKNINTLSLELCINRDCDPVKAYKNLVELTKNLMAKFKVPGDCVIRHFDVTGKTCPGSWSGQNWAKWWQFKEDIKGPIEWAIDLSKDSSFGPGVTKKEDKPMTSWGDEEYKKAVDLGITDGTNPDNPATRKEVACMIVRALGQPAITKEVADKLTQGLTDVKKKPLIRPSRYFEADGLKVIETSPDRVYMAQLGGKTLRQVGAYGINGTFFDTGKPELAGSTWGIMVNQGKPIGPNAYTNHWAGKIVRGTLIYAKGKMEVKRINNIGQVKGPIDWAIGGVGLIPWYDPKLEQVPDDILRTTRHTGIGFKGDRVYLVVSDRCSMVDFRHKLKALGLEGAIALDGGGSSQMLWEKGLGVHSTRRLNNIVGVK</sequence>
<dbReference type="Gene3D" id="3.40.80.10">
    <property type="entry name" value="Peptidoglycan recognition protein-like"/>
    <property type="match status" value="1"/>
</dbReference>
<dbReference type="CDD" id="cd06583">
    <property type="entry name" value="PGRP"/>
    <property type="match status" value="1"/>
</dbReference>
<dbReference type="InterPro" id="IPR036505">
    <property type="entry name" value="Amidase/PGRP_sf"/>
</dbReference>
<gene>
    <name evidence="6" type="primary">cwlH_2</name>
    <name evidence="6" type="ORF">NCTC13150_01766</name>
</gene>
<comment type="catalytic activity">
    <reaction evidence="1">
        <text>Hydrolyzes the link between N-acetylmuramoyl residues and L-amino acid residues in certain cell-wall glycopeptides.</text>
        <dbReference type="EC" id="3.5.1.28"/>
    </reaction>
</comment>
<dbReference type="InterPro" id="IPR018711">
    <property type="entry name" value="NAGPA"/>
</dbReference>
<dbReference type="RefSeq" id="WP_131749775.1">
    <property type="nucleotide sequence ID" value="NZ_CAACYI010000001.1"/>
</dbReference>
<name>A0A8H2MGF9_9FIRM</name>
<reference evidence="6 7" key="1">
    <citation type="submission" date="2019-02" db="EMBL/GenBank/DDBJ databases">
        <authorList>
            <consortium name="Pathogen Informatics"/>
        </authorList>
    </citation>
    <scope>NUCLEOTIDE SEQUENCE [LARGE SCALE GENOMIC DNA]</scope>
    <source>
        <strain evidence="6 7">3012STDY7089603</strain>
    </source>
</reference>
<evidence type="ECO:0000313" key="7">
    <source>
        <dbReference type="Proteomes" id="UP000377798"/>
    </source>
</evidence>
<dbReference type="Proteomes" id="UP000377798">
    <property type="component" value="Unassembled WGS sequence"/>
</dbReference>
<dbReference type="GO" id="GO:0071555">
    <property type="term" value="P:cell wall organization"/>
    <property type="evidence" value="ECO:0007669"/>
    <property type="project" value="UniProtKB-KW"/>
</dbReference>
<dbReference type="EMBL" id="CAACYI010000001">
    <property type="protein sequence ID" value="VFB17180.1"/>
    <property type="molecule type" value="Genomic_DNA"/>
</dbReference>
<feature type="domain" description="N-acetylmuramoyl-L-alanine amidase" evidence="5">
    <location>
        <begin position="12"/>
        <end position="150"/>
    </location>
</feature>
<evidence type="ECO:0000256" key="3">
    <source>
        <dbReference type="ARBA" id="ARBA00022801"/>
    </source>
</evidence>
<protein>
    <recommendedName>
        <fullName evidence="2">N-acetylmuramoyl-L-alanine amidase</fullName>
        <ecNumber evidence="2">3.5.1.28</ecNumber>
    </recommendedName>
</protein>